<sequence>MDVMTLRETDEDVVAPEEDAYVRHVTLVIVQTFAIYSLRTSYVPFEQHVYARLLQRHGRWYKTTSLFRYFIQERTRTTHPSEQPVPSTHLPGNEKVQKVVTDMITAGLLTSFPATSAAASSSHVATLFSREKQELHQLETALDAIAQSASASELTRLYQKLTGRKKNGTKVVLMEAIKKVAKSQRRLNGSRLPVAPFMQQIWVEGYPLTRKQKTDVMVFQLTPVTRDVIVRMHRLWMVWRMVLVNLFGILIWDVLYAALPMCFRLHFKQLPLISAMRCIFYQARSELIESRLRQVQSEWTIEELLSVFVTRLNAEFDKVTRFLHWPTDDATGALAFHLLTIVAIGQKELTKLLHYMATSREFHQAQNGLPDLLLLRMERSCPDMSLPVGWALASHDCLNIYAFCGMNEHLNLNEKPLLDTERIVVDDAPEKRNVRTLEKVLELIQESNWAARLKVVEVKGPRDRLSDKQRLWLEVLNEHVGLDASMMQVEEPE</sequence>
<organism evidence="1 2">
    <name type="scientific">Peronosclerospora sorghi</name>
    <dbReference type="NCBI Taxonomy" id="230839"/>
    <lineage>
        <taxon>Eukaryota</taxon>
        <taxon>Sar</taxon>
        <taxon>Stramenopiles</taxon>
        <taxon>Oomycota</taxon>
        <taxon>Peronosporomycetes</taxon>
        <taxon>Peronosporales</taxon>
        <taxon>Peronosporaceae</taxon>
        <taxon>Peronosclerospora</taxon>
    </lineage>
</organism>
<gene>
    <name evidence="1" type="ORF">PsorP6_010189</name>
</gene>
<comment type="caution">
    <text evidence="1">The sequence shown here is derived from an EMBL/GenBank/DDBJ whole genome shotgun (WGS) entry which is preliminary data.</text>
</comment>
<reference evidence="1 2" key="1">
    <citation type="journal article" date="2022" name="bioRxiv">
        <title>The genome of the oomycete Peronosclerospora sorghi, a cosmopolitan pathogen of maize and sorghum, is inflated with dispersed pseudogenes.</title>
        <authorList>
            <person name="Fletcher K."/>
            <person name="Martin F."/>
            <person name="Isakeit T."/>
            <person name="Cavanaugh K."/>
            <person name="Magill C."/>
            <person name="Michelmore R."/>
        </authorList>
    </citation>
    <scope>NUCLEOTIDE SEQUENCE [LARGE SCALE GENOMIC DNA]</scope>
    <source>
        <strain evidence="1">P6</strain>
    </source>
</reference>
<keyword evidence="2" id="KW-1185">Reference proteome</keyword>
<dbReference type="Proteomes" id="UP001163321">
    <property type="component" value="Chromosome 6"/>
</dbReference>
<protein>
    <submittedName>
        <fullName evidence="1">Uncharacterized protein</fullName>
    </submittedName>
</protein>
<dbReference type="EMBL" id="CM047585">
    <property type="protein sequence ID" value="KAI9910601.1"/>
    <property type="molecule type" value="Genomic_DNA"/>
</dbReference>
<accession>A0ACC0VWX5</accession>
<evidence type="ECO:0000313" key="1">
    <source>
        <dbReference type="EMBL" id="KAI9910601.1"/>
    </source>
</evidence>
<evidence type="ECO:0000313" key="2">
    <source>
        <dbReference type="Proteomes" id="UP001163321"/>
    </source>
</evidence>
<proteinExistence type="predicted"/>
<name>A0ACC0VWX5_9STRA</name>